<name>A0ABP9D6B9_9BACT</name>
<feature type="modified residue" description="4-aspartylphosphate" evidence="1">
    <location>
        <position position="62"/>
    </location>
</feature>
<dbReference type="Pfam" id="PF00072">
    <property type="entry name" value="Response_reg"/>
    <property type="match status" value="1"/>
</dbReference>
<dbReference type="RefSeq" id="WP_345370477.1">
    <property type="nucleotide sequence ID" value="NZ_BAABJX010000022.1"/>
</dbReference>
<dbReference type="EMBL" id="BAABJX010000022">
    <property type="protein sequence ID" value="GAA4830226.1"/>
    <property type="molecule type" value="Genomic_DNA"/>
</dbReference>
<evidence type="ECO:0000313" key="4">
    <source>
        <dbReference type="Proteomes" id="UP001500298"/>
    </source>
</evidence>
<feature type="domain" description="Response regulatory" evidence="2">
    <location>
        <begin position="6"/>
        <end position="130"/>
    </location>
</feature>
<dbReference type="Proteomes" id="UP001500298">
    <property type="component" value="Unassembled WGS sequence"/>
</dbReference>
<keyword evidence="1" id="KW-0597">Phosphoprotein</keyword>
<sequence length="130" mass="15036">METVKSVFIIDDDTTNNLICKKMIEKSGFSTNVTCITDVAQALSRLQELESSSDFPEVIFLDINMPPSNGWVFLDQYMEHFSHKTIKVFMLSSGVTDYEREKSKKYELVSTIMDKPLSIDKLQYIKEQFM</sequence>
<comment type="caution">
    <text evidence="3">The sequence shown here is derived from an EMBL/GenBank/DDBJ whole genome shotgun (WGS) entry which is preliminary data.</text>
</comment>
<keyword evidence="4" id="KW-1185">Reference proteome</keyword>
<dbReference type="PANTHER" id="PTHR44520">
    <property type="entry name" value="RESPONSE REGULATOR RCP1-RELATED"/>
    <property type="match status" value="1"/>
</dbReference>
<dbReference type="SUPFAM" id="SSF52172">
    <property type="entry name" value="CheY-like"/>
    <property type="match status" value="1"/>
</dbReference>
<evidence type="ECO:0000259" key="2">
    <source>
        <dbReference type="PROSITE" id="PS50110"/>
    </source>
</evidence>
<evidence type="ECO:0000313" key="3">
    <source>
        <dbReference type="EMBL" id="GAA4830226.1"/>
    </source>
</evidence>
<dbReference type="Gene3D" id="3.40.50.2300">
    <property type="match status" value="1"/>
</dbReference>
<proteinExistence type="predicted"/>
<reference evidence="4" key="1">
    <citation type="journal article" date="2019" name="Int. J. Syst. Evol. Microbiol.">
        <title>The Global Catalogue of Microorganisms (GCM) 10K type strain sequencing project: providing services to taxonomists for standard genome sequencing and annotation.</title>
        <authorList>
            <consortium name="The Broad Institute Genomics Platform"/>
            <consortium name="The Broad Institute Genome Sequencing Center for Infectious Disease"/>
            <person name="Wu L."/>
            <person name="Ma J."/>
        </authorList>
    </citation>
    <scope>NUCLEOTIDE SEQUENCE [LARGE SCALE GENOMIC DNA]</scope>
    <source>
        <strain evidence="4">JCM 18326</strain>
    </source>
</reference>
<evidence type="ECO:0000256" key="1">
    <source>
        <dbReference type="PROSITE-ProRule" id="PRU00169"/>
    </source>
</evidence>
<dbReference type="InterPro" id="IPR052893">
    <property type="entry name" value="TCS_response_regulator"/>
</dbReference>
<organism evidence="3 4">
    <name type="scientific">Algivirga pacifica</name>
    <dbReference type="NCBI Taxonomy" id="1162670"/>
    <lineage>
        <taxon>Bacteria</taxon>
        <taxon>Pseudomonadati</taxon>
        <taxon>Bacteroidota</taxon>
        <taxon>Cytophagia</taxon>
        <taxon>Cytophagales</taxon>
        <taxon>Flammeovirgaceae</taxon>
        <taxon>Algivirga</taxon>
    </lineage>
</organism>
<dbReference type="SMART" id="SM00448">
    <property type="entry name" value="REC"/>
    <property type="match status" value="1"/>
</dbReference>
<accession>A0ABP9D6B9</accession>
<dbReference type="PANTHER" id="PTHR44520:SF2">
    <property type="entry name" value="RESPONSE REGULATOR RCP1"/>
    <property type="match status" value="1"/>
</dbReference>
<dbReference type="PROSITE" id="PS50110">
    <property type="entry name" value="RESPONSE_REGULATORY"/>
    <property type="match status" value="1"/>
</dbReference>
<dbReference type="InterPro" id="IPR011006">
    <property type="entry name" value="CheY-like_superfamily"/>
</dbReference>
<gene>
    <name evidence="3" type="ORF">GCM10023331_14350</name>
</gene>
<protein>
    <submittedName>
        <fullName evidence="3">Response regulator</fullName>
    </submittedName>
</protein>
<dbReference type="InterPro" id="IPR001789">
    <property type="entry name" value="Sig_transdc_resp-reg_receiver"/>
</dbReference>